<evidence type="ECO:0000313" key="3">
    <source>
        <dbReference type="Proteomes" id="UP000241890"/>
    </source>
</evidence>
<dbReference type="Proteomes" id="UP000241890">
    <property type="component" value="Unassembled WGS sequence"/>
</dbReference>
<dbReference type="EMBL" id="BEYU01000142">
    <property type="protein sequence ID" value="GBG33064.1"/>
    <property type="molecule type" value="Genomic_DNA"/>
</dbReference>
<sequence>MQCSAVQCSAMQCNANGKATRYLRTRKNSSRLVSSRLVSASPPPLLHPEDEEEFHPSGHGVGQSALRFDSMRDRMITSLPAGNPHQAAAS</sequence>
<reference evidence="2 3" key="1">
    <citation type="submission" date="2017-12" db="EMBL/GenBank/DDBJ databases">
        <title>Sequencing, de novo assembly and annotation of complete genome of a new Thraustochytrid species, strain FCC1311.</title>
        <authorList>
            <person name="Sedici K."/>
            <person name="Godart F."/>
            <person name="Aiese Cigliano R."/>
            <person name="Sanseverino W."/>
            <person name="Barakat M."/>
            <person name="Ortet P."/>
            <person name="Marechal E."/>
            <person name="Cagnac O."/>
            <person name="Amato A."/>
        </authorList>
    </citation>
    <scope>NUCLEOTIDE SEQUENCE [LARGE SCALE GENOMIC DNA]</scope>
</reference>
<evidence type="ECO:0000313" key="2">
    <source>
        <dbReference type="EMBL" id="GBG33064.1"/>
    </source>
</evidence>
<comment type="caution">
    <text evidence="2">The sequence shown here is derived from an EMBL/GenBank/DDBJ whole genome shotgun (WGS) entry which is preliminary data.</text>
</comment>
<dbReference type="AlphaFoldDB" id="A0A2R5GYK2"/>
<protein>
    <submittedName>
        <fullName evidence="2">Uncharacterized protein</fullName>
    </submittedName>
</protein>
<evidence type="ECO:0000256" key="1">
    <source>
        <dbReference type="SAM" id="MobiDB-lite"/>
    </source>
</evidence>
<organism evidence="2 3">
    <name type="scientific">Hondaea fermentalgiana</name>
    <dbReference type="NCBI Taxonomy" id="2315210"/>
    <lineage>
        <taxon>Eukaryota</taxon>
        <taxon>Sar</taxon>
        <taxon>Stramenopiles</taxon>
        <taxon>Bigyra</taxon>
        <taxon>Labyrinthulomycetes</taxon>
        <taxon>Thraustochytrida</taxon>
        <taxon>Thraustochytriidae</taxon>
        <taxon>Hondaea</taxon>
    </lineage>
</organism>
<accession>A0A2R5GYK2</accession>
<keyword evidence="3" id="KW-1185">Reference proteome</keyword>
<gene>
    <name evidence="2" type="ORF">FCC1311_092882</name>
</gene>
<dbReference type="InParanoid" id="A0A2R5GYK2"/>
<name>A0A2R5GYK2_9STRA</name>
<feature type="region of interest" description="Disordered" evidence="1">
    <location>
        <begin position="33"/>
        <end position="68"/>
    </location>
</feature>
<proteinExistence type="predicted"/>